<gene>
    <name evidence="2" type="ordered locus">MTR_7g098850</name>
</gene>
<dbReference type="EMBL" id="CM001223">
    <property type="protein sequence ID" value="AES81628.1"/>
    <property type="molecule type" value="Genomic_DNA"/>
</dbReference>
<evidence type="ECO:0000313" key="4">
    <source>
        <dbReference type="Proteomes" id="UP000002051"/>
    </source>
</evidence>
<keyword evidence="4" id="KW-1185">Reference proteome</keyword>
<organism evidence="2 4">
    <name type="scientific">Medicago truncatula</name>
    <name type="common">Barrel medic</name>
    <name type="synonym">Medicago tribuloides</name>
    <dbReference type="NCBI Taxonomy" id="3880"/>
    <lineage>
        <taxon>Eukaryota</taxon>
        <taxon>Viridiplantae</taxon>
        <taxon>Streptophyta</taxon>
        <taxon>Embryophyta</taxon>
        <taxon>Tracheophyta</taxon>
        <taxon>Spermatophyta</taxon>
        <taxon>Magnoliopsida</taxon>
        <taxon>eudicotyledons</taxon>
        <taxon>Gunneridae</taxon>
        <taxon>Pentapetalae</taxon>
        <taxon>rosids</taxon>
        <taxon>fabids</taxon>
        <taxon>Fabales</taxon>
        <taxon>Fabaceae</taxon>
        <taxon>Papilionoideae</taxon>
        <taxon>50 kb inversion clade</taxon>
        <taxon>NPAAA clade</taxon>
        <taxon>Hologalegina</taxon>
        <taxon>IRL clade</taxon>
        <taxon>Trifolieae</taxon>
        <taxon>Medicago</taxon>
    </lineage>
</organism>
<feature type="domain" description="DUF7086" evidence="1">
    <location>
        <begin position="12"/>
        <end position="61"/>
    </location>
</feature>
<evidence type="ECO:0000313" key="2">
    <source>
        <dbReference type="EMBL" id="AES81628.1"/>
    </source>
</evidence>
<dbReference type="EnsemblPlants" id="AES81628">
    <property type="protein sequence ID" value="AES81628"/>
    <property type="gene ID" value="MTR_7g098850"/>
</dbReference>
<evidence type="ECO:0000259" key="1">
    <source>
        <dbReference type="Pfam" id="PF23324"/>
    </source>
</evidence>
<protein>
    <recommendedName>
        <fullName evidence="1">DUF7086 domain-containing protein</fullName>
    </recommendedName>
</protein>
<dbReference type="AlphaFoldDB" id="G7KYG7"/>
<accession>G7KYG7</accession>
<reference evidence="2 4" key="1">
    <citation type="journal article" date="2011" name="Nature">
        <title>The Medicago genome provides insight into the evolution of rhizobial symbioses.</title>
        <authorList>
            <person name="Young N.D."/>
            <person name="Debelle F."/>
            <person name="Oldroyd G.E."/>
            <person name="Geurts R."/>
            <person name="Cannon S.B."/>
            <person name="Udvardi M.K."/>
            <person name="Benedito V.A."/>
            <person name="Mayer K.F."/>
            <person name="Gouzy J."/>
            <person name="Schoof H."/>
            <person name="Van de Peer Y."/>
            <person name="Proost S."/>
            <person name="Cook D.R."/>
            <person name="Meyers B.C."/>
            <person name="Spannagl M."/>
            <person name="Cheung F."/>
            <person name="De Mita S."/>
            <person name="Krishnakumar V."/>
            <person name="Gundlach H."/>
            <person name="Zhou S."/>
            <person name="Mudge J."/>
            <person name="Bharti A.K."/>
            <person name="Murray J.D."/>
            <person name="Naoumkina M.A."/>
            <person name="Rosen B."/>
            <person name="Silverstein K.A."/>
            <person name="Tang H."/>
            <person name="Rombauts S."/>
            <person name="Zhao P.X."/>
            <person name="Zhou P."/>
            <person name="Barbe V."/>
            <person name="Bardou P."/>
            <person name="Bechner M."/>
            <person name="Bellec A."/>
            <person name="Berger A."/>
            <person name="Berges H."/>
            <person name="Bidwell S."/>
            <person name="Bisseling T."/>
            <person name="Choisne N."/>
            <person name="Couloux A."/>
            <person name="Denny R."/>
            <person name="Deshpande S."/>
            <person name="Dai X."/>
            <person name="Doyle J.J."/>
            <person name="Dudez A.M."/>
            <person name="Farmer A.D."/>
            <person name="Fouteau S."/>
            <person name="Franken C."/>
            <person name="Gibelin C."/>
            <person name="Gish J."/>
            <person name="Goldstein S."/>
            <person name="Gonzalez A.J."/>
            <person name="Green P.J."/>
            <person name="Hallab A."/>
            <person name="Hartog M."/>
            <person name="Hua A."/>
            <person name="Humphray S.J."/>
            <person name="Jeong D.H."/>
            <person name="Jing Y."/>
            <person name="Jocker A."/>
            <person name="Kenton S.M."/>
            <person name="Kim D.J."/>
            <person name="Klee K."/>
            <person name="Lai H."/>
            <person name="Lang C."/>
            <person name="Lin S."/>
            <person name="Macmil S.L."/>
            <person name="Magdelenat G."/>
            <person name="Matthews L."/>
            <person name="McCorrison J."/>
            <person name="Monaghan E.L."/>
            <person name="Mun J.H."/>
            <person name="Najar F.Z."/>
            <person name="Nicholson C."/>
            <person name="Noirot C."/>
            <person name="O'Bleness M."/>
            <person name="Paule C.R."/>
            <person name="Poulain J."/>
            <person name="Prion F."/>
            <person name="Qin B."/>
            <person name="Qu C."/>
            <person name="Retzel E.F."/>
            <person name="Riddle C."/>
            <person name="Sallet E."/>
            <person name="Samain S."/>
            <person name="Samson N."/>
            <person name="Sanders I."/>
            <person name="Saurat O."/>
            <person name="Scarpelli C."/>
            <person name="Schiex T."/>
            <person name="Segurens B."/>
            <person name="Severin A.J."/>
            <person name="Sherrier D.J."/>
            <person name="Shi R."/>
            <person name="Sims S."/>
            <person name="Singer S.R."/>
            <person name="Sinharoy S."/>
            <person name="Sterck L."/>
            <person name="Viollet A."/>
            <person name="Wang B.B."/>
            <person name="Wang K."/>
            <person name="Wang M."/>
            <person name="Wang X."/>
            <person name="Warfsmann J."/>
            <person name="Weissenbach J."/>
            <person name="White D.D."/>
            <person name="White J.D."/>
            <person name="Wiley G.B."/>
            <person name="Wincker P."/>
            <person name="Xing Y."/>
            <person name="Yang L."/>
            <person name="Yao Z."/>
            <person name="Ying F."/>
            <person name="Zhai J."/>
            <person name="Zhou L."/>
            <person name="Zuber A."/>
            <person name="Denarie J."/>
            <person name="Dixon R.A."/>
            <person name="May G.D."/>
            <person name="Schwartz D.C."/>
            <person name="Rogers J."/>
            <person name="Quetier F."/>
            <person name="Town C.D."/>
            <person name="Roe B.A."/>
        </authorList>
    </citation>
    <scope>NUCLEOTIDE SEQUENCE [LARGE SCALE GENOMIC DNA]</scope>
    <source>
        <strain evidence="2">A17</strain>
        <strain evidence="3 4">cv. Jemalong A17</strain>
    </source>
</reference>
<name>G7KYG7_MEDTR</name>
<dbReference type="Pfam" id="PF23324">
    <property type="entry name" value="DUF7086"/>
    <property type="match status" value="1"/>
</dbReference>
<reference evidence="2 4" key="2">
    <citation type="journal article" date="2014" name="BMC Genomics">
        <title>An improved genome release (version Mt4.0) for the model legume Medicago truncatula.</title>
        <authorList>
            <person name="Tang H."/>
            <person name="Krishnakumar V."/>
            <person name="Bidwell S."/>
            <person name="Rosen B."/>
            <person name="Chan A."/>
            <person name="Zhou S."/>
            <person name="Gentzbittel L."/>
            <person name="Childs K.L."/>
            <person name="Yandell M."/>
            <person name="Gundlach H."/>
            <person name="Mayer K.F."/>
            <person name="Schwartz D.C."/>
            <person name="Town C.D."/>
        </authorList>
    </citation>
    <scope>GENOME REANNOTATION</scope>
    <source>
        <strain evidence="3 4">cv. Jemalong A17</strain>
    </source>
</reference>
<dbReference type="Proteomes" id="UP000002051">
    <property type="component" value="Unassembled WGS sequence"/>
</dbReference>
<dbReference type="InterPro" id="IPR055513">
    <property type="entry name" value="DUF7086"/>
</dbReference>
<proteinExistence type="predicted"/>
<dbReference type="PaxDb" id="3880-AES81628"/>
<sequence>MQQVDYKKCYESDNKKENDQLVVLAQLGQMIGCCKLKHYKYVCKYPDNHRTGAEDRLNYLMSTCANNSKQIWSC</sequence>
<evidence type="ECO:0000313" key="3">
    <source>
        <dbReference type="EnsemblPlants" id="AES81628"/>
    </source>
</evidence>
<dbReference type="HOGENOM" id="CLU_2691541_0_0_1"/>
<reference evidence="3" key="3">
    <citation type="submission" date="2015-04" db="UniProtKB">
        <authorList>
            <consortium name="EnsemblPlants"/>
        </authorList>
    </citation>
    <scope>IDENTIFICATION</scope>
    <source>
        <strain evidence="3">cv. Jemalong A17</strain>
    </source>
</reference>